<keyword evidence="3" id="KW-0285">Flavoprotein</keyword>
<dbReference type="Pfam" id="PF01619">
    <property type="entry name" value="Pro_dh"/>
    <property type="match status" value="1"/>
</dbReference>
<dbReference type="AlphaFoldDB" id="A0A2R4W000"/>
<feature type="binding site" evidence="9">
    <location>
        <position position="282"/>
    </location>
    <ligand>
        <name>substrate</name>
    </ligand>
</feature>
<feature type="binding site" evidence="10">
    <location>
        <begin position="220"/>
        <end position="221"/>
    </location>
    <ligand>
        <name>FAD</name>
        <dbReference type="ChEBI" id="CHEBI:57692"/>
    </ligand>
</feature>
<evidence type="ECO:0000256" key="6">
    <source>
        <dbReference type="ARBA" id="ARBA00023002"/>
    </source>
</evidence>
<evidence type="ECO:0000256" key="10">
    <source>
        <dbReference type="PIRSR" id="PIRSR000196-2"/>
    </source>
</evidence>
<evidence type="ECO:0000313" key="13">
    <source>
        <dbReference type="Proteomes" id="UP000244792"/>
    </source>
</evidence>
<dbReference type="InterPro" id="IPR015659">
    <property type="entry name" value="Proline_oxidase"/>
</dbReference>
<keyword evidence="13" id="KW-1185">Reference proteome</keyword>
<dbReference type="PANTHER" id="PTHR13914">
    <property type="entry name" value="PROLINE OXIDASE"/>
    <property type="match status" value="1"/>
</dbReference>
<comment type="pathway">
    <text evidence="1">Amino-acid degradation; L-proline degradation into L-glutamate; L-glutamate from L-proline: step 1/2.</text>
</comment>
<evidence type="ECO:0000313" key="12">
    <source>
        <dbReference type="EMBL" id="AWB10044.1"/>
    </source>
</evidence>
<dbReference type="InterPro" id="IPR008219">
    <property type="entry name" value="PRODH_bac_arc"/>
</dbReference>
<dbReference type="PANTHER" id="PTHR13914:SF0">
    <property type="entry name" value="PROLINE DEHYDROGENASE 1, MITOCHONDRIAL"/>
    <property type="match status" value="1"/>
</dbReference>
<dbReference type="EMBL" id="CP020921">
    <property type="protein sequence ID" value="AWB10044.1"/>
    <property type="molecule type" value="Genomic_DNA"/>
</dbReference>
<feature type="domain" description="Proline dehydrogenase" evidence="11">
    <location>
        <begin position="39"/>
        <end position="288"/>
    </location>
</feature>
<dbReference type="OrthoDB" id="9773461at2"/>
<feature type="binding site" evidence="9">
    <location>
        <position position="283"/>
    </location>
    <ligand>
        <name>substrate</name>
    </ligand>
</feature>
<gene>
    <name evidence="12" type="ORF">TDSAC_0671</name>
</gene>
<evidence type="ECO:0000256" key="8">
    <source>
        <dbReference type="ARBA" id="ARBA00048779"/>
    </source>
</evidence>
<dbReference type="GO" id="GO:0010133">
    <property type="term" value="P:L-proline catabolic process to L-glutamate"/>
    <property type="evidence" value="ECO:0007669"/>
    <property type="project" value="UniProtKB-UniPathway"/>
</dbReference>
<evidence type="ECO:0000256" key="7">
    <source>
        <dbReference type="ARBA" id="ARBA00023062"/>
    </source>
</evidence>
<dbReference type="Gene3D" id="3.20.20.220">
    <property type="match status" value="1"/>
</dbReference>
<feature type="binding site" evidence="9">
    <location>
        <position position="93"/>
    </location>
    <ligand>
        <name>substrate</name>
    </ligand>
</feature>
<accession>A0A2R4W000</accession>
<evidence type="ECO:0000256" key="2">
    <source>
        <dbReference type="ARBA" id="ARBA00012695"/>
    </source>
</evidence>
<dbReference type="UniPathway" id="UPA00261">
    <property type="reaction ID" value="UER00373"/>
</dbReference>
<dbReference type="KEGG" id="taci:TDSAC_0671"/>
<sequence>MLNNIFNFTISNTIDYVPEQIIDFFSKKYVAGTSLSDAVKTTVDLNSKGIMSTIDVLGESVYNEDQTIFFRNECIKVLETIKKESLNANLSLKPTQMGLAINKALCYENIRKIVKRAKELDNFVRIDMENSPYTSDTLKMYKLLREEFPGHVGTVLQAYLRRTVDDIDKLSDKDLNIRLCKGIYMESYKIAYKNPEIINENYIYCLEKLFENKAYVGIATHDEKLIFHAMKLIRKYNLQPNEYEFQMLLGIGEKLRDFILAKKHRLRIYVPYGKEWLSYVRRRLKENPNIIKTALGL</sequence>
<evidence type="ECO:0000256" key="9">
    <source>
        <dbReference type="PIRSR" id="PIRSR000196-1"/>
    </source>
</evidence>
<comment type="catalytic activity">
    <reaction evidence="8">
        <text>L-proline + a quinone = (S)-1-pyrroline-5-carboxylate + a quinol + H(+)</text>
        <dbReference type="Rhea" id="RHEA:23784"/>
        <dbReference type="ChEBI" id="CHEBI:15378"/>
        <dbReference type="ChEBI" id="CHEBI:17388"/>
        <dbReference type="ChEBI" id="CHEBI:24646"/>
        <dbReference type="ChEBI" id="CHEBI:60039"/>
        <dbReference type="ChEBI" id="CHEBI:132124"/>
        <dbReference type="EC" id="1.5.5.2"/>
    </reaction>
</comment>
<proteinExistence type="predicted"/>
<comment type="cofactor">
    <cofactor evidence="10">
        <name>FAD</name>
        <dbReference type="ChEBI" id="CHEBI:57692"/>
    </cofactor>
    <text evidence="10">Binds 1 FAD per subunit.</text>
</comment>
<reference evidence="12 13" key="1">
    <citation type="submission" date="2017-04" db="EMBL/GenBank/DDBJ databases">
        <title>Genomic insights into metabolism of Thermodesulfobium acidiphilum.</title>
        <authorList>
            <person name="Toshchakov S.V."/>
            <person name="Frolov E.N."/>
            <person name="Kublanov I.V."/>
            <person name="Samarov N.I."/>
            <person name="Novikov A."/>
            <person name="Lebedinsky A.V."/>
            <person name="Bonch-Osmolovskaya E.A."/>
            <person name="Chernyh N.A."/>
        </authorList>
    </citation>
    <scope>NUCLEOTIDE SEQUENCE [LARGE SCALE GENOMIC DNA]</scope>
    <source>
        <strain evidence="12 13">3127-1</strain>
    </source>
</reference>
<keyword evidence="4 10" id="KW-0547">Nucleotide-binding</keyword>
<evidence type="ECO:0000256" key="1">
    <source>
        <dbReference type="ARBA" id="ARBA00004739"/>
    </source>
</evidence>
<dbReference type="RefSeq" id="WP_108308876.1">
    <property type="nucleotide sequence ID" value="NZ_CP020921.1"/>
</dbReference>
<name>A0A2R4W000_THEAF</name>
<evidence type="ECO:0000259" key="11">
    <source>
        <dbReference type="Pfam" id="PF01619"/>
    </source>
</evidence>
<feature type="binding site" evidence="10">
    <location>
        <position position="128"/>
    </location>
    <ligand>
        <name>FAD</name>
        <dbReference type="ChEBI" id="CHEBI:57692"/>
    </ligand>
</feature>
<dbReference type="InterPro" id="IPR002872">
    <property type="entry name" value="Proline_DH_dom"/>
</dbReference>
<dbReference type="InterPro" id="IPR029041">
    <property type="entry name" value="FAD-linked_oxidoreductase-like"/>
</dbReference>
<protein>
    <recommendedName>
        <fullName evidence="2">proline dehydrogenase</fullName>
        <ecNumber evidence="2">1.5.5.2</ecNumber>
    </recommendedName>
</protein>
<dbReference type="PIRSF" id="PIRSF000196">
    <property type="entry name" value="Pro_dehydrog"/>
    <property type="match status" value="1"/>
</dbReference>
<dbReference type="EC" id="1.5.5.2" evidence="2"/>
<organism evidence="12 13">
    <name type="scientific">Thermodesulfobium acidiphilum</name>
    <dbReference type="NCBI Taxonomy" id="1794699"/>
    <lineage>
        <taxon>Bacteria</taxon>
        <taxon>Pseudomonadati</taxon>
        <taxon>Thermodesulfobiota</taxon>
        <taxon>Thermodesulfobiia</taxon>
        <taxon>Thermodesulfobiales</taxon>
        <taxon>Thermodesulfobiaceae</taxon>
        <taxon>Thermodesulfobium</taxon>
    </lineage>
</organism>
<evidence type="ECO:0000256" key="3">
    <source>
        <dbReference type="ARBA" id="ARBA00022630"/>
    </source>
</evidence>
<keyword evidence="6" id="KW-0560">Oxidoreductase</keyword>
<keyword evidence="5 10" id="KW-0274">FAD</keyword>
<evidence type="ECO:0000256" key="4">
    <source>
        <dbReference type="ARBA" id="ARBA00022741"/>
    </source>
</evidence>
<dbReference type="GO" id="GO:0004657">
    <property type="term" value="F:proline dehydrogenase activity"/>
    <property type="evidence" value="ECO:0007669"/>
    <property type="project" value="UniProtKB-EC"/>
</dbReference>
<evidence type="ECO:0000256" key="5">
    <source>
        <dbReference type="ARBA" id="ARBA00022827"/>
    </source>
</evidence>
<dbReference type="GO" id="GO:0000166">
    <property type="term" value="F:nucleotide binding"/>
    <property type="evidence" value="ECO:0007669"/>
    <property type="project" value="UniProtKB-KW"/>
</dbReference>
<feature type="binding site" evidence="10">
    <location>
        <position position="157"/>
    </location>
    <ligand>
        <name>FAD</name>
        <dbReference type="ChEBI" id="CHEBI:57692"/>
    </ligand>
</feature>
<keyword evidence="7" id="KW-0642">Proline metabolism</keyword>
<dbReference type="SUPFAM" id="SSF51730">
    <property type="entry name" value="FAD-linked oxidoreductase"/>
    <property type="match status" value="1"/>
</dbReference>
<dbReference type="Proteomes" id="UP000244792">
    <property type="component" value="Chromosome"/>
</dbReference>